<dbReference type="Proteomes" id="UP000038040">
    <property type="component" value="Unplaced"/>
</dbReference>
<sequence length="159" mass="19475">MNFKAHSTANRIRREARQRFRRTRHVPRWIRILIKIYHEYGLKHILLISVLVIYQFIGAGIFYFCEASFDESKEMKWNDDIKQNRSRFIELIIPTMFNNSEFLFFLTANQTSQVEQRLNSELAKYEQQLGIKYTDQKISWDFWNAMLYAQVQYRFWFSH</sequence>
<feature type="transmembrane region" description="Helical" evidence="1">
    <location>
        <begin position="45"/>
        <end position="65"/>
    </location>
</feature>
<keyword evidence="4" id="KW-1185">Reference proteome</keyword>
<gene>
    <name evidence="2" type="ORF">DME_LOCUS2745</name>
</gene>
<keyword evidence="1" id="KW-1133">Transmembrane helix</keyword>
<dbReference type="EMBL" id="UYYG01000077">
    <property type="protein sequence ID" value="VDN52772.1"/>
    <property type="molecule type" value="Genomic_DNA"/>
</dbReference>
<reference evidence="2 4" key="2">
    <citation type="submission" date="2018-11" db="EMBL/GenBank/DDBJ databases">
        <authorList>
            <consortium name="Pathogen Informatics"/>
        </authorList>
    </citation>
    <scope>NUCLEOTIDE SEQUENCE [LARGE SCALE GENOMIC DNA]</scope>
</reference>
<evidence type="ECO:0000313" key="4">
    <source>
        <dbReference type="Proteomes" id="UP000274756"/>
    </source>
</evidence>
<organism evidence="3 5">
    <name type="scientific">Dracunculus medinensis</name>
    <name type="common">Guinea worm</name>
    <dbReference type="NCBI Taxonomy" id="318479"/>
    <lineage>
        <taxon>Eukaryota</taxon>
        <taxon>Metazoa</taxon>
        <taxon>Ecdysozoa</taxon>
        <taxon>Nematoda</taxon>
        <taxon>Chromadorea</taxon>
        <taxon>Rhabditida</taxon>
        <taxon>Spirurina</taxon>
        <taxon>Dracunculoidea</taxon>
        <taxon>Dracunculidae</taxon>
        <taxon>Dracunculus</taxon>
    </lineage>
</organism>
<dbReference type="AlphaFoldDB" id="A0A0N4UM45"/>
<dbReference type="OrthoDB" id="297496at2759"/>
<dbReference type="STRING" id="318479.A0A0N4UM45"/>
<evidence type="ECO:0000256" key="1">
    <source>
        <dbReference type="SAM" id="Phobius"/>
    </source>
</evidence>
<evidence type="ECO:0000313" key="5">
    <source>
        <dbReference type="WBParaSite" id="DME_0000889901-mRNA-1"/>
    </source>
</evidence>
<dbReference type="SUPFAM" id="SSF81324">
    <property type="entry name" value="Voltage-gated potassium channels"/>
    <property type="match status" value="1"/>
</dbReference>
<dbReference type="Gene3D" id="1.10.287.70">
    <property type="match status" value="1"/>
</dbReference>
<proteinExistence type="predicted"/>
<keyword evidence="1" id="KW-0812">Transmembrane</keyword>
<name>A0A0N4UM45_DRAME</name>
<evidence type="ECO:0000313" key="2">
    <source>
        <dbReference type="EMBL" id="VDN52772.1"/>
    </source>
</evidence>
<reference evidence="5" key="1">
    <citation type="submission" date="2017-02" db="UniProtKB">
        <authorList>
            <consortium name="WormBaseParasite"/>
        </authorList>
    </citation>
    <scope>IDENTIFICATION</scope>
</reference>
<keyword evidence="1" id="KW-0472">Membrane</keyword>
<accession>A0A0N4UM45</accession>
<dbReference type="WBParaSite" id="DME_0000889901-mRNA-1">
    <property type="protein sequence ID" value="DME_0000889901-mRNA-1"/>
    <property type="gene ID" value="DME_0000889901"/>
</dbReference>
<evidence type="ECO:0000313" key="3">
    <source>
        <dbReference type="Proteomes" id="UP000038040"/>
    </source>
</evidence>
<dbReference type="Proteomes" id="UP000274756">
    <property type="component" value="Unassembled WGS sequence"/>
</dbReference>
<protein>
    <submittedName>
        <fullName evidence="5">Ion_trans domain-containing protein</fullName>
    </submittedName>
</protein>